<evidence type="ECO:0000313" key="5">
    <source>
        <dbReference type="Proteomes" id="UP000272942"/>
    </source>
</evidence>
<evidence type="ECO:0000256" key="1">
    <source>
        <dbReference type="ARBA" id="ARBA00023157"/>
    </source>
</evidence>
<feature type="disulfide bond" evidence="2">
    <location>
        <begin position="29"/>
        <end position="56"/>
    </location>
</feature>
<dbReference type="Gene3D" id="2.60.120.290">
    <property type="entry name" value="Spermadhesin, CUB domain"/>
    <property type="match status" value="1"/>
</dbReference>
<dbReference type="SUPFAM" id="SSF49854">
    <property type="entry name" value="Spermadhesin, CUB domain"/>
    <property type="match status" value="1"/>
</dbReference>
<gene>
    <name evidence="4" type="ORF">ECPE_LOCUS16581</name>
</gene>
<comment type="caution">
    <text evidence="2">Lacks conserved residue(s) required for the propagation of feature annotation.</text>
</comment>
<proteinExistence type="predicted"/>
<accession>A0A183BBJ6</accession>
<dbReference type="AlphaFoldDB" id="A0A183BBJ6"/>
<name>A0A183BBJ6_9TREM</name>
<sequence length="146" mass="15901">MLAYTTDNADIDYPPGTTFKQEPAPSRTCPGEITLTDDTKQTITAKDATLTKDKKCLITVKNQDSGYNVLLTFTELQFGDGTETCDTDYVKFAKDEASLTSADKHCKVPSPAEQTIEGGSAFIEYFASTAQKKTTGFVATVQRGEF</sequence>
<evidence type="ECO:0000313" key="4">
    <source>
        <dbReference type="EMBL" id="VDP93853.1"/>
    </source>
</evidence>
<dbReference type="InterPro" id="IPR035914">
    <property type="entry name" value="Sperma_CUB_dom_sf"/>
</dbReference>
<feature type="domain" description="CUB" evidence="3">
    <location>
        <begin position="29"/>
        <end position="144"/>
    </location>
</feature>
<reference evidence="6" key="1">
    <citation type="submission" date="2016-06" db="UniProtKB">
        <authorList>
            <consortium name="WormBaseParasite"/>
        </authorList>
    </citation>
    <scope>IDENTIFICATION</scope>
</reference>
<organism evidence="6">
    <name type="scientific">Echinostoma caproni</name>
    <dbReference type="NCBI Taxonomy" id="27848"/>
    <lineage>
        <taxon>Eukaryota</taxon>
        <taxon>Metazoa</taxon>
        <taxon>Spiralia</taxon>
        <taxon>Lophotrochozoa</taxon>
        <taxon>Platyhelminthes</taxon>
        <taxon>Trematoda</taxon>
        <taxon>Digenea</taxon>
        <taxon>Plagiorchiida</taxon>
        <taxon>Echinostomata</taxon>
        <taxon>Echinostomatoidea</taxon>
        <taxon>Echinostomatidae</taxon>
        <taxon>Echinostoma</taxon>
    </lineage>
</organism>
<reference evidence="4 5" key="2">
    <citation type="submission" date="2018-11" db="EMBL/GenBank/DDBJ databases">
        <authorList>
            <consortium name="Pathogen Informatics"/>
        </authorList>
    </citation>
    <scope>NUCLEOTIDE SEQUENCE [LARGE SCALE GENOMIC DNA]</scope>
    <source>
        <strain evidence="4 5">Egypt</strain>
    </source>
</reference>
<dbReference type="Pfam" id="PF00431">
    <property type="entry name" value="CUB"/>
    <property type="match status" value="1"/>
</dbReference>
<keyword evidence="1 2" id="KW-1015">Disulfide bond</keyword>
<dbReference type="WBParaSite" id="ECPE_0001662401-mRNA-1">
    <property type="protein sequence ID" value="ECPE_0001662401-mRNA-1"/>
    <property type="gene ID" value="ECPE_0001662401"/>
</dbReference>
<dbReference type="Proteomes" id="UP000272942">
    <property type="component" value="Unassembled WGS sequence"/>
</dbReference>
<keyword evidence="5" id="KW-1185">Reference proteome</keyword>
<evidence type="ECO:0000259" key="3">
    <source>
        <dbReference type="PROSITE" id="PS01180"/>
    </source>
</evidence>
<protein>
    <submittedName>
        <fullName evidence="6">CUB domain-containing protein</fullName>
    </submittedName>
</protein>
<evidence type="ECO:0000256" key="2">
    <source>
        <dbReference type="PROSITE-ProRule" id="PRU00059"/>
    </source>
</evidence>
<dbReference type="PROSITE" id="PS01180">
    <property type="entry name" value="CUB"/>
    <property type="match status" value="1"/>
</dbReference>
<dbReference type="EMBL" id="UZAN01064973">
    <property type="protein sequence ID" value="VDP93853.1"/>
    <property type="molecule type" value="Genomic_DNA"/>
</dbReference>
<dbReference type="InterPro" id="IPR000859">
    <property type="entry name" value="CUB_dom"/>
</dbReference>
<evidence type="ECO:0000313" key="6">
    <source>
        <dbReference type="WBParaSite" id="ECPE_0001662401-mRNA-1"/>
    </source>
</evidence>